<organism evidence="1 2">
    <name type="scientific">Tritrichomonas musculus</name>
    <dbReference type="NCBI Taxonomy" id="1915356"/>
    <lineage>
        <taxon>Eukaryota</taxon>
        <taxon>Metamonada</taxon>
        <taxon>Parabasalia</taxon>
        <taxon>Tritrichomonadida</taxon>
        <taxon>Tritrichomonadidae</taxon>
        <taxon>Tritrichomonas</taxon>
    </lineage>
</organism>
<comment type="caution">
    <text evidence="1">The sequence shown here is derived from an EMBL/GenBank/DDBJ whole genome shotgun (WGS) entry which is preliminary data.</text>
</comment>
<sequence>MTQGLKELLPAEQITPEIVEGALSSWKKTSPANEFVYHEYEKKSNIKSSNIMCFLYTLVSTPHFVEFSKTEPFATAEDLQFGPELCGQDIFDKYLHDTNFASRFFWLVNQIKSQNQNENIKSREFVKNIIEDNPSNSQILSFLTTMIQYIDNANCWPYLPLPEKVPSFLFQNPLRQLFCSRKLNSVEPFVHIYIPNGTKSLQTLLLESGPLLDAPKAICFTCPDSNNNETSNSNYQLTQDKLVPTLGLPLAVTRDVFEKTCERCYAWEKSNVAQDAKEKVLTAYHDAIILETYQLSSYVAVDKDKSYYVLRDNQTKSDNSKSKRPDAVVLSAIYSIIE</sequence>
<accession>A0ABR2K7A1</accession>
<evidence type="ECO:0000313" key="1">
    <source>
        <dbReference type="EMBL" id="KAK8886979.1"/>
    </source>
</evidence>
<protein>
    <recommendedName>
        <fullName evidence="3">USP domain-containing protein</fullName>
    </recommendedName>
</protein>
<dbReference type="EMBL" id="JAPFFF010000006">
    <property type="protein sequence ID" value="KAK8886979.1"/>
    <property type="molecule type" value="Genomic_DNA"/>
</dbReference>
<evidence type="ECO:0008006" key="3">
    <source>
        <dbReference type="Google" id="ProtNLM"/>
    </source>
</evidence>
<gene>
    <name evidence="1" type="ORF">M9Y10_038014</name>
</gene>
<evidence type="ECO:0000313" key="2">
    <source>
        <dbReference type="Proteomes" id="UP001470230"/>
    </source>
</evidence>
<name>A0ABR2K7A1_9EUKA</name>
<reference evidence="1 2" key="1">
    <citation type="submission" date="2024-04" db="EMBL/GenBank/DDBJ databases">
        <title>Tritrichomonas musculus Genome.</title>
        <authorList>
            <person name="Alves-Ferreira E."/>
            <person name="Grigg M."/>
            <person name="Lorenzi H."/>
            <person name="Galac M."/>
        </authorList>
    </citation>
    <scope>NUCLEOTIDE SEQUENCE [LARGE SCALE GENOMIC DNA]</scope>
    <source>
        <strain evidence="1 2">EAF2021</strain>
    </source>
</reference>
<proteinExistence type="predicted"/>
<keyword evidence="2" id="KW-1185">Reference proteome</keyword>
<dbReference type="Proteomes" id="UP001470230">
    <property type="component" value="Unassembled WGS sequence"/>
</dbReference>